<dbReference type="Proteomes" id="UP000827889">
    <property type="component" value="Chromosome 7"/>
</dbReference>
<feature type="signal peptide" evidence="1">
    <location>
        <begin position="1"/>
        <end position="27"/>
    </location>
</feature>
<gene>
    <name evidence="3" type="primary">LOC115752005</name>
</gene>
<feature type="chain" id="PRO_5046177151" evidence="1">
    <location>
        <begin position="28"/>
        <end position="226"/>
    </location>
</feature>
<dbReference type="GeneID" id="115752005"/>
<evidence type="ECO:0000256" key="1">
    <source>
        <dbReference type="SAM" id="SignalP"/>
    </source>
</evidence>
<reference evidence="3" key="1">
    <citation type="submission" date="2025-08" db="UniProtKB">
        <authorList>
            <consortium name="RefSeq"/>
        </authorList>
    </citation>
    <scope>IDENTIFICATION</scope>
    <source>
        <tissue evidence="3">Leaf</tissue>
    </source>
</reference>
<sequence length="226" mass="25450">MKTTPGEVKLYTALLFLLARSTWRSRGESSTCLMVYKEGGAPAVFQSPKCPRWKLPDHASSHPRATAAATRCHVAMLQGRRKYQEDRAFCAVDVLIPFPGKSGLEEVTVGIIAVFDGHNGAEASEMASKLLFEYFVLHTYFLLDSTYSIALKKFAGRLVENGEPEVAFQVLNWAEELSQQEPDLFRFKVLSPMGMNNYPSHLDVLKEALLRAIRDIDAKFSKFFFF</sequence>
<accession>A0ABM3HPT2</accession>
<organism evidence="2 3">
    <name type="scientific">Rhodamnia argentea</name>
    <dbReference type="NCBI Taxonomy" id="178133"/>
    <lineage>
        <taxon>Eukaryota</taxon>
        <taxon>Viridiplantae</taxon>
        <taxon>Streptophyta</taxon>
        <taxon>Embryophyta</taxon>
        <taxon>Tracheophyta</taxon>
        <taxon>Spermatophyta</taxon>
        <taxon>Magnoliopsida</taxon>
        <taxon>eudicotyledons</taxon>
        <taxon>Gunneridae</taxon>
        <taxon>Pentapetalae</taxon>
        <taxon>rosids</taxon>
        <taxon>malvids</taxon>
        <taxon>Myrtales</taxon>
        <taxon>Myrtaceae</taxon>
        <taxon>Myrtoideae</taxon>
        <taxon>Myrteae</taxon>
        <taxon>Australasian group</taxon>
        <taxon>Rhodamnia</taxon>
    </lineage>
</organism>
<evidence type="ECO:0000313" key="2">
    <source>
        <dbReference type="Proteomes" id="UP000827889"/>
    </source>
</evidence>
<evidence type="ECO:0000313" key="3">
    <source>
        <dbReference type="RefSeq" id="XP_048138617.1"/>
    </source>
</evidence>
<dbReference type="SUPFAM" id="SSF81606">
    <property type="entry name" value="PP2C-like"/>
    <property type="match status" value="1"/>
</dbReference>
<name>A0ABM3HPT2_9MYRT</name>
<proteinExistence type="predicted"/>
<dbReference type="Gene3D" id="3.60.40.10">
    <property type="entry name" value="PPM-type phosphatase domain"/>
    <property type="match status" value="1"/>
</dbReference>
<protein>
    <submittedName>
        <fullName evidence="3">Probable protein phosphatase 2C 51</fullName>
    </submittedName>
</protein>
<keyword evidence="2" id="KW-1185">Reference proteome</keyword>
<dbReference type="RefSeq" id="XP_048138617.1">
    <property type="nucleotide sequence ID" value="XM_048282660.1"/>
</dbReference>
<dbReference type="InterPro" id="IPR036457">
    <property type="entry name" value="PPM-type-like_dom_sf"/>
</dbReference>
<keyword evidence="1" id="KW-0732">Signal</keyword>